<dbReference type="Proteomes" id="UP000188879">
    <property type="component" value="Unassembled WGS sequence"/>
</dbReference>
<dbReference type="AlphaFoldDB" id="A0A1V2GVH4"/>
<reference evidence="3 4" key="1">
    <citation type="submission" date="2016-10" db="EMBL/GenBank/DDBJ databases">
        <title>Draft Genome sequence of Roseomonas sp. strain M3.</title>
        <authorList>
            <person name="Subhash Y."/>
            <person name="Lee S."/>
        </authorList>
    </citation>
    <scope>NUCLEOTIDE SEQUENCE [LARGE SCALE GENOMIC DNA]</scope>
    <source>
        <strain evidence="3 4">M3</strain>
    </source>
</reference>
<keyword evidence="4" id="KW-1185">Reference proteome</keyword>
<evidence type="ECO:0000313" key="3">
    <source>
        <dbReference type="EMBL" id="ONG44769.1"/>
    </source>
</evidence>
<sequence length="152" mass="16198">MRGLRQDRRGAAALEFALCALPLLLILTAMLEFGWQLAINAGLEFGARYAARLGVTGSSLGSGTPQQALTRAMLSRVPLLKPAHFTLELRYWGDLASIGNAAKATSGMGGAGAVVEYRLSYSAPLLTPLGRAGWGKTIEHRAVVVVQNENYL</sequence>
<evidence type="ECO:0000313" key="4">
    <source>
        <dbReference type="Proteomes" id="UP000188879"/>
    </source>
</evidence>
<gene>
    <name evidence="3" type="ORF">BKE38_27330</name>
</gene>
<comment type="caution">
    <text evidence="3">The sequence shown here is derived from an EMBL/GenBank/DDBJ whole genome shotgun (WGS) entry which is preliminary data.</text>
</comment>
<protein>
    <recommendedName>
        <fullName evidence="2">TadE-like domain-containing protein</fullName>
    </recommendedName>
</protein>
<dbReference type="EMBL" id="MLCO01000387">
    <property type="protein sequence ID" value="ONG44769.1"/>
    <property type="molecule type" value="Genomic_DNA"/>
</dbReference>
<keyword evidence="1" id="KW-1133">Transmembrane helix</keyword>
<accession>A0A1V2GVH4</accession>
<keyword evidence="1" id="KW-0812">Transmembrane</keyword>
<evidence type="ECO:0000259" key="2">
    <source>
        <dbReference type="Pfam" id="PF07811"/>
    </source>
</evidence>
<organism evidence="3 4">
    <name type="scientific">Teichococcus deserti</name>
    <dbReference type="NCBI Taxonomy" id="1817963"/>
    <lineage>
        <taxon>Bacteria</taxon>
        <taxon>Pseudomonadati</taxon>
        <taxon>Pseudomonadota</taxon>
        <taxon>Alphaproteobacteria</taxon>
        <taxon>Acetobacterales</taxon>
        <taxon>Roseomonadaceae</taxon>
        <taxon>Roseomonas</taxon>
    </lineage>
</organism>
<keyword evidence="1" id="KW-0472">Membrane</keyword>
<feature type="transmembrane region" description="Helical" evidence="1">
    <location>
        <begin position="12"/>
        <end position="35"/>
    </location>
</feature>
<dbReference type="Pfam" id="PF07811">
    <property type="entry name" value="TadE"/>
    <property type="match status" value="1"/>
</dbReference>
<name>A0A1V2GVH4_9PROT</name>
<dbReference type="RefSeq" id="WP_076960392.1">
    <property type="nucleotide sequence ID" value="NZ_MLCO01000387.1"/>
</dbReference>
<dbReference type="InterPro" id="IPR012495">
    <property type="entry name" value="TadE-like_dom"/>
</dbReference>
<proteinExistence type="predicted"/>
<feature type="domain" description="TadE-like" evidence="2">
    <location>
        <begin position="10"/>
        <end position="52"/>
    </location>
</feature>
<evidence type="ECO:0000256" key="1">
    <source>
        <dbReference type="SAM" id="Phobius"/>
    </source>
</evidence>